<dbReference type="Gene3D" id="1.20.1250.20">
    <property type="entry name" value="MFS general substrate transporter like domains"/>
    <property type="match status" value="2"/>
</dbReference>
<feature type="transmembrane region" description="Helical" evidence="4">
    <location>
        <begin position="307"/>
        <end position="332"/>
    </location>
</feature>
<reference evidence="5" key="1">
    <citation type="submission" date="2020-05" db="EMBL/GenBank/DDBJ databases">
        <title>Mycena genomes resolve the evolution of fungal bioluminescence.</title>
        <authorList>
            <person name="Tsai I.J."/>
        </authorList>
    </citation>
    <scope>NUCLEOTIDE SEQUENCE</scope>
    <source>
        <strain evidence="5">171206Taipei</strain>
    </source>
</reference>
<proteinExistence type="inferred from homology"/>
<dbReference type="InterPro" id="IPR036259">
    <property type="entry name" value="MFS_trans_sf"/>
</dbReference>
<feature type="transmembrane region" description="Helical" evidence="4">
    <location>
        <begin position="462"/>
        <end position="487"/>
    </location>
</feature>
<keyword evidence="4" id="KW-0472">Membrane</keyword>
<gene>
    <name evidence="5" type="ORF">MIND_00796300</name>
</gene>
<dbReference type="GO" id="GO:0016020">
    <property type="term" value="C:membrane"/>
    <property type="evidence" value="ECO:0007669"/>
    <property type="project" value="UniProtKB-SubCell"/>
</dbReference>
<feature type="transmembrane region" description="Helical" evidence="4">
    <location>
        <begin position="200"/>
        <end position="222"/>
    </location>
</feature>
<feature type="transmembrane region" description="Helical" evidence="4">
    <location>
        <begin position="372"/>
        <end position="392"/>
    </location>
</feature>
<sequence>MATSYELQYPVTQATVTTAFDPNSTHTSQKDDINRTQSLHPNRLPSSKHHPSDYNPYDERWLSYNPHVERRSSSTPDVRETVADLSREKLSVENTRTEAEGGVRGWMTIAGGWLVLFATFGTVYSFGVYEEFYVFRYLPNHTSSSIAWIGSFQLMMPYLLGIVSGKLFDNGYFHHLEIVGGLLFTFSLFMLSLAKPLQYYQIFLSQGLGMGIGAGLIFVPTISVTSHHFAKRRALAMGILLTGISAGSTIFPIMLNHLIPKIGFGPAVRASGYIVLPFSIVGNLLMRTGPLRSKRAPPDLKSFFRDVPYLWAILGSLLSTFGVYMPLIYVQLYAVQHSVGANLAFYSIAIMNGTSAFGRVAANYLADIYSPFGLQVFCTLGTAATIWAVLGIHDSGSLIVVSIFYGIFSGAWLALSLACLASLARTPDEVGARAGIALAFASFGSLGAAPIQGALLTRHFHWVRAVTFAATIVMASAVCFVFMTILIRRRSS</sequence>
<evidence type="ECO:0000256" key="2">
    <source>
        <dbReference type="ARBA" id="ARBA00006727"/>
    </source>
</evidence>
<dbReference type="PANTHER" id="PTHR11360:SF284">
    <property type="entry name" value="EG:103B4.3 PROTEIN-RELATED"/>
    <property type="match status" value="1"/>
</dbReference>
<feature type="region of interest" description="Disordered" evidence="3">
    <location>
        <begin position="18"/>
        <end position="55"/>
    </location>
</feature>
<organism evidence="5 6">
    <name type="scientific">Mycena indigotica</name>
    <dbReference type="NCBI Taxonomy" id="2126181"/>
    <lineage>
        <taxon>Eukaryota</taxon>
        <taxon>Fungi</taxon>
        <taxon>Dikarya</taxon>
        <taxon>Basidiomycota</taxon>
        <taxon>Agaricomycotina</taxon>
        <taxon>Agaricomycetes</taxon>
        <taxon>Agaricomycetidae</taxon>
        <taxon>Agaricales</taxon>
        <taxon>Marasmiineae</taxon>
        <taxon>Mycenaceae</taxon>
        <taxon>Mycena</taxon>
    </lineage>
</organism>
<evidence type="ECO:0000256" key="1">
    <source>
        <dbReference type="ARBA" id="ARBA00004141"/>
    </source>
</evidence>
<feature type="transmembrane region" description="Helical" evidence="4">
    <location>
        <begin position="106"/>
        <end position="126"/>
    </location>
</feature>
<feature type="transmembrane region" description="Helical" evidence="4">
    <location>
        <begin position="146"/>
        <end position="164"/>
    </location>
</feature>
<feature type="transmembrane region" description="Helical" evidence="4">
    <location>
        <begin position="398"/>
        <end position="424"/>
    </location>
</feature>
<accession>A0A8H6W7N9</accession>
<keyword evidence="4" id="KW-0812">Transmembrane</keyword>
<keyword evidence="6" id="KW-1185">Reference proteome</keyword>
<feature type="transmembrane region" description="Helical" evidence="4">
    <location>
        <begin position="234"/>
        <end position="255"/>
    </location>
</feature>
<evidence type="ECO:0000313" key="5">
    <source>
        <dbReference type="EMBL" id="KAF7302289.1"/>
    </source>
</evidence>
<dbReference type="OrthoDB" id="6499973at2759"/>
<dbReference type="Proteomes" id="UP000636479">
    <property type="component" value="Unassembled WGS sequence"/>
</dbReference>
<dbReference type="GeneID" id="59347161"/>
<comment type="similarity">
    <text evidence="2">Belongs to the major facilitator superfamily. Monocarboxylate porter (TC 2.A.1.13) family.</text>
</comment>
<dbReference type="PANTHER" id="PTHR11360">
    <property type="entry name" value="MONOCARBOXYLATE TRANSPORTER"/>
    <property type="match status" value="1"/>
</dbReference>
<feature type="transmembrane region" description="Helical" evidence="4">
    <location>
        <begin position="176"/>
        <end position="194"/>
    </location>
</feature>
<keyword evidence="4" id="KW-1133">Transmembrane helix</keyword>
<dbReference type="InterPro" id="IPR050327">
    <property type="entry name" value="Proton-linked_MCT"/>
</dbReference>
<dbReference type="AlphaFoldDB" id="A0A8H6W7N9"/>
<feature type="transmembrane region" description="Helical" evidence="4">
    <location>
        <begin position="436"/>
        <end position="456"/>
    </location>
</feature>
<dbReference type="InterPro" id="IPR011701">
    <property type="entry name" value="MFS"/>
</dbReference>
<comment type="subcellular location">
    <subcellularLocation>
        <location evidence="1">Membrane</location>
        <topology evidence="1">Multi-pass membrane protein</topology>
    </subcellularLocation>
</comment>
<dbReference type="GO" id="GO:0022857">
    <property type="term" value="F:transmembrane transporter activity"/>
    <property type="evidence" value="ECO:0007669"/>
    <property type="project" value="InterPro"/>
</dbReference>
<evidence type="ECO:0000256" key="3">
    <source>
        <dbReference type="SAM" id="MobiDB-lite"/>
    </source>
</evidence>
<evidence type="ECO:0000313" key="6">
    <source>
        <dbReference type="Proteomes" id="UP000636479"/>
    </source>
</evidence>
<dbReference type="Pfam" id="PF07690">
    <property type="entry name" value="MFS_1"/>
    <property type="match status" value="1"/>
</dbReference>
<dbReference type="SUPFAM" id="SSF103473">
    <property type="entry name" value="MFS general substrate transporter"/>
    <property type="match status" value="1"/>
</dbReference>
<feature type="transmembrane region" description="Helical" evidence="4">
    <location>
        <begin position="267"/>
        <end position="286"/>
    </location>
</feature>
<feature type="compositionally biased region" description="Polar residues" evidence="3">
    <location>
        <begin position="18"/>
        <end position="27"/>
    </location>
</feature>
<dbReference type="RefSeq" id="XP_037220289.1">
    <property type="nucleotide sequence ID" value="XM_037364645.1"/>
</dbReference>
<evidence type="ECO:0000256" key="4">
    <source>
        <dbReference type="SAM" id="Phobius"/>
    </source>
</evidence>
<comment type="caution">
    <text evidence="5">The sequence shown here is derived from an EMBL/GenBank/DDBJ whole genome shotgun (WGS) entry which is preliminary data.</text>
</comment>
<feature type="transmembrane region" description="Helical" evidence="4">
    <location>
        <begin position="344"/>
        <end position="365"/>
    </location>
</feature>
<dbReference type="EMBL" id="JACAZF010000006">
    <property type="protein sequence ID" value="KAF7302289.1"/>
    <property type="molecule type" value="Genomic_DNA"/>
</dbReference>
<name>A0A8H6W7N9_9AGAR</name>
<protein>
    <submittedName>
        <fullName evidence="5">MFS general substrate transporter</fullName>
    </submittedName>
</protein>